<reference evidence="1" key="1">
    <citation type="submission" date="2018-05" db="EMBL/GenBank/DDBJ databases">
        <authorList>
            <person name="Lanie J.A."/>
            <person name="Ng W.-L."/>
            <person name="Kazmierczak K.M."/>
            <person name="Andrzejewski T.M."/>
            <person name="Davidsen T.M."/>
            <person name="Wayne K.J."/>
            <person name="Tettelin H."/>
            <person name="Glass J.I."/>
            <person name="Rusch D."/>
            <person name="Podicherti R."/>
            <person name="Tsui H.-C.T."/>
            <person name="Winkler M.E."/>
        </authorList>
    </citation>
    <scope>NUCLEOTIDE SEQUENCE</scope>
</reference>
<dbReference type="EMBL" id="UINC01148079">
    <property type="protein sequence ID" value="SVD39756.1"/>
    <property type="molecule type" value="Genomic_DNA"/>
</dbReference>
<dbReference type="AlphaFoldDB" id="A0A382UZP6"/>
<organism evidence="1">
    <name type="scientific">marine metagenome</name>
    <dbReference type="NCBI Taxonomy" id="408172"/>
    <lineage>
        <taxon>unclassified sequences</taxon>
        <taxon>metagenomes</taxon>
        <taxon>ecological metagenomes</taxon>
    </lineage>
</organism>
<name>A0A382UZP6_9ZZZZ</name>
<proteinExistence type="predicted"/>
<feature type="non-terminal residue" evidence="1">
    <location>
        <position position="44"/>
    </location>
</feature>
<protein>
    <submittedName>
        <fullName evidence="1">Uncharacterized protein</fullName>
    </submittedName>
</protein>
<accession>A0A382UZP6</accession>
<gene>
    <name evidence="1" type="ORF">METZ01_LOCUS392610</name>
</gene>
<evidence type="ECO:0000313" key="1">
    <source>
        <dbReference type="EMBL" id="SVD39756.1"/>
    </source>
</evidence>
<sequence>MKLGLPYWILTLFSLVIFIGTAGAHPHELGEMDHGQSLESYQIE</sequence>